<gene>
    <name evidence="5" type="ORF">LEN_3566</name>
</gene>
<dbReference type="PRINTS" id="PR00508">
    <property type="entry name" value="S21N4MTFRASE"/>
</dbReference>
<reference evidence="5 6" key="1">
    <citation type="journal article" date="2017" name="DNA Res.">
        <title>Complete genome sequence and expression profile of the commercial lytic enzyme producer Lysobacter enzymogenes M497-1.</title>
        <authorList>
            <person name="Takami H."/>
            <person name="Toyoda A."/>
            <person name="Uchiyama I."/>
            <person name="Itoh T."/>
            <person name="Takaki Y."/>
            <person name="Arai W."/>
            <person name="Nishi S."/>
            <person name="Kawai M."/>
            <person name="Shinya K."/>
            <person name="Ikeda H."/>
        </authorList>
    </citation>
    <scope>NUCLEOTIDE SEQUENCE [LARGE SCALE GENOMIC DNA]</scope>
    <source>
        <strain evidence="5 6">M497-1</strain>
    </source>
</reference>
<dbReference type="Gene3D" id="3.40.50.150">
    <property type="entry name" value="Vaccinia Virus protein VP39"/>
    <property type="match status" value="2"/>
</dbReference>
<evidence type="ECO:0000313" key="5">
    <source>
        <dbReference type="EMBL" id="BAV99053.1"/>
    </source>
</evidence>
<feature type="domain" description="Rhodanese" evidence="4">
    <location>
        <begin position="254"/>
        <end position="281"/>
    </location>
</feature>
<dbReference type="Pfam" id="PF01555">
    <property type="entry name" value="N6_N4_Mtase"/>
    <property type="match status" value="1"/>
</dbReference>
<dbReference type="InterPro" id="IPR001763">
    <property type="entry name" value="Rhodanese-like_dom"/>
</dbReference>
<dbReference type="GO" id="GO:0008170">
    <property type="term" value="F:N-methyltransferase activity"/>
    <property type="evidence" value="ECO:0007669"/>
    <property type="project" value="InterPro"/>
</dbReference>
<dbReference type="SUPFAM" id="SSF53335">
    <property type="entry name" value="S-adenosyl-L-methionine-dependent methyltransferases"/>
    <property type="match status" value="1"/>
</dbReference>
<dbReference type="GO" id="GO:0032259">
    <property type="term" value="P:methylation"/>
    <property type="evidence" value="ECO:0007669"/>
    <property type="project" value="UniProtKB-KW"/>
</dbReference>
<accession>A0AAU9ASV7</accession>
<keyword evidence="1 5" id="KW-0489">Methyltransferase</keyword>
<dbReference type="GeneID" id="83065375"/>
<comment type="similarity">
    <text evidence="3">Belongs to the N(4)/N(6)-methyltransferase family.</text>
</comment>
<dbReference type="RefSeq" id="WP_096379386.1">
    <property type="nucleotide sequence ID" value="NZ_AP014940.1"/>
</dbReference>
<dbReference type="Proteomes" id="UP000218824">
    <property type="component" value="Chromosome"/>
</dbReference>
<dbReference type="GO" id="GO:0003677">
    <property type="term" value="F:DNA binding"/>
    <property type="evidence" value="ECO:0007669"/>
    <property type="project" value="InterPro"/>
</dbReference>
<evidence type="ECO:0000259" key="4">
    <source>
        <dbReference type="PROSITE" id="PS50206"/>
    </source>
</evidence>
<dbReference type="AlphaFoldDB" id="A0AAU9ASV7"/>
<organism evidence="5 6">
    <name type="scientific">Lysobacter enzymogenes</name>
    <dbReference type="NCBI Taxonomy" id="69"/>
    <lineage>
        <taxon>Bacteria</taxon>
        <taxon>Pseudomonadati</taxon>
        <taxon>Pseudomonadota</taxon>
        <taxon>Gammaproteobacteria</taxon>
        <taxon>Lysobacterales</taxon>
        <taxon>Lysobacteraceae</taxon>
        <taxon>Lysobacter</taxon>
    </lineage>
</organism>
<dbReference type="EMBL" id="AP014940">
    <property type="protein sequence ID" value="BAV99053.1"/>
    <property type="molecule type" value="Genomic_DNA"/>
</dbReference>
<protein>
    <recommendedName>
        <fullName evidence="3">Methyltransferase</fullName>
        <ecNumber evidence="3">2.1.1.-</ecNumber>
    </recommendedName>
</protein>
<dbReference type="InterPro" id="IPR002941">
    <property type="entry name" value="DNA_methylase_N4/N6"/>
</dbReference>
<sequence>MDSRSWLLLEPDPPQLQLPEDLRARDAFGGRDCGWVAQMRPFVRHFAAPGARVFDPFCGFGTTLLAAALEGREGCGLEIDPARAQLARERLHRHGVDAPVAVGSLPDTPAPAPFALCLTNVPYFGCRWPETAESADAAAARVGQLYLERDYDAYLQRLRDIFHGVRAALPDGGYCIAMAENLELGGRTLPLAWDLARVLGALFVARGERLLCYARESRPLAAGDAHTDRSHEYALVFQKQRERICLDSTRDELQALREAGFGFELHGGFARWLADPGAREPADADLLLADDQAEFDRLLWWLHERHYALSLWGEPLQPPLRLPRLREHWYVRAQRRDRLGRLVRLDLSLVDQAGPSAAE</sequence>
<dbReference type="PROSITE" id="PS50206">
    <property type="entry name" value="RHODANESE_3"/>
    <property type="match status" value="1"/>
</dbReference>
<evidence type="ECO:0000256" key="3">
    <source>
        <dbReference type="RuleBase" id="RU362026"/>
    </source>
</evidence>
<evidence type="ECO:0000256" key="2">
    <source>
        <dbReference type="ARBA" id="ARBA00022679"/>
    </source>
</evidence>
<name>A0AAU9ASV7_LYSEN</name>
<evidence type="ECO:0000256" key="1">
    <source>
        <dbReference type="ARBA" id="ARBA00022603"/>
    </source>
</evidence>
<dbReference type="KEGG" id="lem:LEN_3566"/>
<keyword evidence="2" id="KW-0808">Transferase</keyword>
<dbReference type="InterPro" id="IPR029063">
    <property type="entry name" value="SAM-dependent_MTases_sf"/>
</dbReference>
<proteinExistence type="inferred from homology"/>
<dbReference type="EC" id="2.1.1.-" evidence="3"/>
<dbReference type="CDD" id="cd02440">
    <property type="entry name" value="AdoMet_MTases"/>
    <property type="match status" value="1"/>
</dbReference>
<evidence type="ECO:0000313" key="6">
    <source>
        <dbReference type="Proteomes" id="UP000218824"/>
    </source>
</evidence>
<dbReference type="InterPro" id="IPR001091">
    <property type="entry name" value="RM_Methyltransferase"/>
</dbReference>